<proteinExistence type="inferred from homology"/>
<dbReference type="GO" id="GO:0046872">
    <property type="term" value="F:metal ion binding"/>
    <property type="evidence" value="ECO:0007669"/>
    <property type="project" value="UniProtKB-KW"/>
</dbReference>
<evidence type="ECO:0000256" key="6">
    <source>
        <dbReference type="ARBA" id="ARBA00022840"/>
    </source>
</evidence>
<keyword evidence="3" id="KW-0479">Metal-binding</keyword>
<keyword evidence="4" id="KW-0547">Nucleotide-binding</keyword>
<keyword evidence="6" id="KW-0067">ATP-binding</keyword>
<comment type="pathway">
    <text evidence="1">Purine metabolism; 7-cyano-7-deazaguanine biosynthesis.</text>
</comment>
<dbReference type="Gene3D" id="3.40.50.620">
    <property type="entry name" value="HUPs"/>
    <property type="match status" value="1"/>
</dbReference>
<dbReference type="PANTHER" id="PTHR42914:SF1">
    <property type="entry name" value="7-CYANO-7-DEAZAGUANINE SYNTHASE"/>
    <property type="match status" value="1"/>
</dbReference>
<dbReference type="AlphaFoldDB" id="A0A382RTD1"/>
<dbReference type="EC" id="6.3.4.20" evidence="8"/>
<evidence type="ECO:0000256" key="4">
    <source>
        <dbReference type="ARBA" id="ARBA00022741"/>
    </source>
</evidence>
<protein>
    <recommendedName>
        <fullName evidence="8">7-cyano-7-deazaguanine synthase</fullName>
        <ecNumber evidence="8">6.3.4.20</ecNumber>
    </recommendedName>
</protein>
<evidence type="ECO:0000256" key="1">
    <source>
        <dbReference type="ARBA" id="ARBA00005061"/>
    </source>
</evidence>
<keyword evidence="5" id="KW-0862">Zinc</keyword>
<keyword evidence="2" id="KW-0436">Ligase</keyword>
<comment type="similarity">
    <text evidence="7">Belongs to the QueC family.</text>
</comment>
<dbReference type="EMBL" id="UINC01123808">
    <property type="protein sequence ID" value="SVD00532.1"/>
    <property type="molecule type" value="Genomic_DNA"/>
</dbReference>
<accession>A0A382RTD1</accession>
<dbReference type="Pfam" id="PF06508">
    <property type="entry name" value="QueC"/>
    <property type="match status" value="1"/>
</dbReference>
<dbReference type="InterPro" id="IPR014729">
    <property type="entry name" value="Rossmann-like_a/b/a_fold"/>
</dbReference>
<reference evidence="10" key="1">
    <citation type="submission" date="2018-05" db="EMBL/GenBank/DDBJ databases">
        <authorList>
            <person name="Lanie J.A."/>
            <person name="Ng W.-L."/>
            <person name="Kazmierczak K.M."/>
            <person name="Andrzejewski T.M."/>
            <person name="Davidsen T.M."/>
            <person name="Wayne K.J."/>
            <person name="Tettelin H."/>
            <person name="Glass J.I."/>
            <person name="Rusch D."/>
            <person name="Podicherti R."/>
            <person name="Tsui H.-C.T."/>
            <person name="Winkler M.E."/>
        </authorList>
    </citation>
    <scope>NUCLEOTIDE SEQUENCE</scope>
</reference>
<dbReference type="SUPFAM" id="SSF52402">
    <property type="entry name" value="Adenine nucleotide alpha hydrolases-like"/>
    <property type="match status" value="1"/>
</dbReference>
<evidence type="ECO:0000256" key="3">
    <source>
        <dbReference type="ARBA" id="ARBA00022723"/>
    </source>
</evidence>
<organism evidence="10">
    <name type="scientific">marine metagenome</name>
    <dbReference type="NCBI Taxonomy" id="408172"/>
    <lineage>
        <taxon>unclassified sequences</taxon>
        <taxon>metagenomes</taxon>
        <taxon>ecological metagenomes</taxon>
    </lineage>
</organism>
<gene>
    <name evidence="10" type="ORF">METZ01_LOCUS353386</name>
</gene>
<evidence type="ECO:0000256" key="8">
    <source>
        <dbReference type="ARBA" id="ARBA00039149"/>
    </source>
</evidence>
<dbReference type="GO" id="GO:0016874">
    <property type="term" value="F:ligase activity"/>
    <property type="evidence" value="ECO:0007669"/>
    <property type="project" value="UniProtKB-KW"/>
</dbReference>
<name>A0A382RTD1_9ZZZZ</name>
<evidence type="ECO:0000256" key="9">
    <source>
        <dbReference type="ARBA" id="ARBA00047890"/>
    </source>
</evidence>
<evidence type="ECO:0000256" key="7">
    <source>
        <dbReference type="ARBA" id="ARBA00037993"/>
    </source>
</evidence>
<dbReference type="InterPro" id="IPR018317">
    <property type="entry name" value="QueC"/>
</dbReference>
<evidence type="ECO:0000256" key="5">
    <source>
        <dbReference type="ARBA" id="ARBA00022833"/>
    </source>
</evidence>
<comment type="catalytic activity">
    <reaction evidence="9">
        <text>7-carboxy-7-carbaguanine + NH4(+) + 2 ATP = 7-cyano-7-carbaguanine + 2 AMP + 2 diphosphate + 2 H(+)</text>
        <dbReference type="Rhea" id="RHEA:27982"/>
        <dbReference type="ChEBI" id="CHEBI:15378"/>
        <dbReference type="ChEBI" id="CHEBI:28938"/>
        <dbReference type="ChEBI" id="CHEBI:30616"/>
        <dbReference type="ChEBI" id="CHEBI:33019"/>
        <dbReference type="ChEBI" id="CHEBI:45075"/>
        <dbReference type="ChEBI" id="CHEBI:61036"/>
        <dbReference type="ChEBI" id="CHEBI:456215"/>
        <dbReference type="EC" id="6.3.4.20"/>
    </reaction>
</comment>
<evidence type="ECO:0000313" key="10">
    <source>
        <dbReference type="EMBL" id="SVD00532.1"/>
    </source>
</evidence>
<evidence type="ECO:0000256" key="2">
    <source>
        <dbReference type="ARBA" id="ARBA00022598"/>
    </source>
</evidence>
<sequence>MVVEASNDGQERVTAVLCSAGLDSTVLVAHEGQDGAVQPVYITAGLAWEHAEQQLAVRLLAAPIFMAYIRPLKLLECPLDDIYPSVHWALRGLPPTYTTPDSDVYLVGRNALLLSKVAVYCALNRISRIAIGPLAGNPFPDATPDFFSAIARALSLGLDHRINIVTPFAKMKKEDVIRVGNTLGVPWELTLSCMNPVELAHCGRCSKCRERLQAFAVTGLVDPAPYDFRPEDVVSGR</sequence>
<dbReference type="PANTHER" id="PTHR42914">
    <property type="entry name" value="7-CYANO-7-DEAZAGUANINE SYNTHASE"/>
    <property type="match status" value="1"/>
</dbReference>
<dbReference type="GO" id="GO:0005524">
    <property type="term" value="F:ATP binding"/>
    <property type="evidence" value="ECO:0007669"/>
    <property type="project" value="UniProtKB-KW"/>
</dbReference>